<gene>
    <name evidence="6" type="ORF">HZU72_12745</name>
</gene>
<keyword evidence="3" id="KW-0238">DNA-binding</keyword>
<dbReference type="PRINTS" id="PR00039">
    <property type="entry name" value="HTHLYSR"/>
</dbReference>
<dbReference type="PANTHER" id="PTHR30419">
    <property type="entry name" value="HTH-TYPE TRANSCRIPTIONAL REGULATOR YBHD"/>
    <property type="match status" value="1"/>
</dbReference>
<dbReference type="GO" id="GO:0005829">
    <property type="term" value="C:cytosol"/>
    <property type="evidence" value="ECO:0007669"/>
    <property type="project" value="TreeGrafter"/>
</dbReference>
<evidence type="ECO:0000256" key="3">
    <source>
        <dbReference type="ARBA" id="ARBA00023125"/>
    </source>
</evidence>
<organism evidence="6 7">
    <name type="scientific">Vreelandella sedimenti</name>
    <dbReference type="NCBI Taxonomy" id="2729618"/>
    <lineage>
        <taxon>Bacteria</taxon>
        <taxon>Pseudomonadati</taxon>
        <taxon>Pseudomonadota</taxon>
        <taxon>Gammaproteobacteria</taxon>
        <taxon>Oceanospirillales</taxon>
        <taxon>Halomonadaceae</taxon>
        <taxon>Vreelandella</taxon>
    </lineage>
</organism>
<dbReference type="SUPFAM" id="SSF46785">
    <property type="entry name" value="Winged helix' DNA-binding domain"/>
    <property type="match status" value="1"/>
</dbReference>
<keyword evidence="7" id="KW-1185">Reference proteome</keyword>
<dbReference type="Gene3D" id="3.40.190.290">
    <property type="match status" value="1"/>
</dbReference>
<keyword evidence="2" id="KW-0805">Transcription regulation</keyword>
<dbReference type="InterPro" id="IPR005119">
    <property type="entry name" value="LysR_subst-bd"/>
</dbReference>
<dbReference type="GO" id="GO:0003700">
    <property type="term" value="F:DNA-binding transcription factor activity"/>
    <property type="evidence" value="ECO:0007669"/>
    <property type="project" value="InterPro"/>
</dbReference>
<comment type="similarity">
    <text evidence="1">Belongs to the LysR transcriptional regulatory family.</text>
</comment>
<comment type="caution">
    <text evidence="6">The sequence shown here is derived from an EMBL/GenBank/DDBJ whole genome shotgun (WGS) entry which is preliminary data.</text>
</comment>
<dbReference type="RefSeq" id="WP_180092561.1">
    <property type="nucleotide sequence ID" value="NZ_JACCGK010000010.1"/>
</dbReference>
<reference evidence="6 7" key="1">
    <citation type="submission" date="2020-07" db="EMBL/GenBank/DDBJ databases">
        <title>Halomonas sp. QX-2 draft genome sequence.</title>
        <authorList>
            <person name="Qiu X."/>
        </authorList>
    </citation>
    <scope>NUCLEOTIDE SEQUENCE [LARGE SCALE GENOMIC DNA]</scope>
    <source>
        <strain evidence="6 7">QX-2</strain>
    </source>
</reference>
<dbReference type="InterPro" id="IPR036390">
    <property type="entry name" value="WH_DNA-bd_sf"/>
</dbReference>
<dbReference type="AlphaFoldDB" id="A0A7Z0N7Y3"/>
<feature type="domain" description="HTH lysR-type" evidence="5">
    <location>
        <begin position="8"/>
        <end position="65"/>
    </location>
</feature>
<dbReference type="CDD" id="cd05466">
    <property type="entry name" value="PBP2_LTTR_substrate"/>
    <property type="match status" value="1"/>
</dbReference>
<dbReference type="FunFam" id="1.10.10.10:FF:000001">
    <property type="entry name" value="LysR family transcriptional regulator"/>
    <property type="match status" value="1"/>
</dbReference>
<sequence>MRPVNEYLDLNLLRTFVTIVNEKSISEAANKLYVTQPAVSSSLKRLEMHLESSLIERSSRHFHVTEAGLKVYEEAIQILSRVSRLCMNIGNDKDKIEGILKIGIVSGARINIFDKSLEHIHTMHPNITCELKELLSQDIIRSVAFESLSLGITTLPLKSQSIKSFLLGTQRYRLYCGKAHPLYERNDLSLNDLTDCEWVSYTNSQLNGSLFEIEKFRIKHSLLGKNAAITQSLNEARRLIKCGWGIGCLPESFARDEEIKLNLRALPPSEGVANIDLYVIWNSQTVLTGAEQAAIDIIKEHAFFH</sequence>
<evidence type="ECO:0000313" key="6">
    <source>
        <dbReference type="EMBL" id="NYT73292.1"/>
    </source>
</evidence>
<dbReference type="Pfam" id="PF00126">
    <property type="entry name" value="HTH_1"/>
    <property type="match status" value="1"/>
</dbReference>
<dbReference type="Proteomes" id="UP000520876">
    <property type="component" value="Unassembled WGS sequence"/>
</dbReference>
<evidence type="ECO:0000256" key="2">
    <source>
        <dbReference type="ARBA" id="ARBA00023015"/>
    </source>
</evidence>
<evidence type="ECO:0000256" key="1">
    <source>
        <dbReference type="ARBA" id="ARBA00009437"/>
    </source>
</evidence>
<dbReference type="InterPro" id="IPR000847">
    <property type="entry name" value="LysR_HTH_N"/>
</dbReference>
<protein>
    <submittedName>
        <fullName evidence="6">LysR family transcriptional regulator</fullName>
    </submittedName>
</protein>
<dbReference type="InterPro" id="IPR036388">
    <property type="entry name" value="WH-like_DNA-bd_sf"/>
</dbReference>
<accession>A0A7Z0N7Y3</accession>
<dbReference type="Pfam" id="PF03466">
    <property type="entry name" value="LysR_substrate"/>
    <property type="match status" value="1"/>
</dbReference>
<dbReference type="GO" id="GO:0003677">
    <property type="term" value="F:DNA binding"/>
    <property type="evidence" value="ECO:0007669"/>
    <property type="project" value="UniProtKB-KW"/>
</dbReference>
<proteinExistence type="inferred from homology"/>
<dbReference type="Gene3D" id="1.10.10.10">
    <property type="entry name" value="Winged helix-like DNA-binding domain superfamily/Winged helix DNA-binding domain"/>
    <property type="match status" value="1"/>
</dbReference>
<dbReference type="InterPro" id="IPR050950">
    <property type="entry name" value="HTH-type_LysR_regulators"/>
</dbReference>
<dbReference type="SUPFAM" id="SSF53850">
    <property type="entry name" value="Periplasmic binding protein-like II"/>
    <property type="match status" value="1"/>
</dbReference>
<dbReference type="PROSITE" id="PS50931">
    <property type="entry name" value="HTH_LYSR"/>
    <property type="match status" value="1"/>
</dbReference>
<keyword evidence="4" id="KW-0804">Transcription</keyword>
<evidence type="ECO:0000259" key="5">
    <source>
        <dbReference type="PROSITE" id="PS50931"/>
    </source>
</evidence>
<evidence type="ECO:0000256" key="4">
    <source>
        <dbReference type="ARBA" id="ARBA00023163"/>
    </source>
</evidence>
<evidence type="ECO:0000313" key="7">
    <source>
        <dbReference type="Proteomes" id="UP000520876"/>
    </source>
</evidence>
<dbReference type="EMBL" id="JACCGK010000010">
    <property type="protein sequence ID" value="NYT73292.1"/>
    <property type="molecule type" value="Genomic_DNA"/>
</dbReference>
<name>A0A7Z0N7Y3_9GAMM</name>